<comment type="caution">
    <text evidence="2">The sequence shown here is derived from an EMBL/GenBank/DDBJ whole genome shotgun (WGS) entry which is preliminary data.</text>
</comment>
<reference evidence="2 3" key="1">
    <citation type="submission" date="2023-07" db="EMBL/GenBank/DDBJ databases">
        <title>Sorghum-associated microbial communities from plants grown in Nebraska, USA.</title>
        <authorList>
            <person name="Schachtman D."/>
        </authorList>
    </citation>
    <scope>NUCLEOTIDE SEQUENCE [LARGE SCALE GENOMIC DNA]</scope>
    <source>
        <strain evidence="2 3">DS1307</strain>
    </source>
</reference>
<keyword evidence="1" id="KW-0472">Membrane</keyword>
<dbReference type="RefSeq" id="WP_306837501.1">
    <property type="nucleotide sequence ID" value="NZ_JAUSRF010000013.1"/>
</dbReference>
<evidence type="ECO:0000256" key="1">
    <source>
        <dbReference type="SAM" id="Phobius"/>
    </source>
</evidence>
<keyword evidence="1" id="KW-1133">Transmembrane helix</keyword>
<evidence type="ECO:0008006" key="4">
    <source>
        <dbReference type="Google" id="ProtNLM"/>
    </source>
</evidence>
<evidence type="ECO:0000313" key="2">
    <source>
        <dbReference type="EMBL" id="MDP9839042.1"/>
    </source>
</evidence>
<dbReference type="Proteomes" id="UP001241472">
    <property type="component" value="Unassembled WGS sequence"/>
</dbReference>
<name>A0ABT9PX50_9HYPH</name>
<gene>
    <name evidence="2" type="ORF">J2T09_003817</name>
</gene>
<organism evidence="2 3">
    <name type="scientific">Neorhizobium huautlense</name>
    <dbReference type="NCBI Taxonomy" id="67774"/>
    <lineage>
        <taxon>Bacteria</taxon>
        <taxon>Pseudomonadati</taxon>
        <taxon>Pseudomonadota</taxon>
        <taxon>Alphaproteobacteria</taxon>
        <taxon>Hyphomicrobiales</taxon>
        <taxon>Rhizobiaceae</taxon>
        <taxon>Rhizobium/Agrobacterium group</taxon>
        <taxon>Neorhizobium</taxon>
    </lineage>
</organism>
<keyword evidence="3" id="KW-1185">Reference proteome</keyword>
<evidence type="ECO:0000313" key="3">
    <source>
        <dbReference type="Proteomes" id="UP001241472"/>
    </source>
</evidence>
<feature type="transmembrane region" description="Helical" evidence="1">
    <location>
        <begin position="6"/>
        <end position="25"/>
    </location>
</feature>
<dbReference type="EMBL" id="JAUSRF010000013">
    <property type="protein sequence ID" value="MDP9839042.1"/>
    <property type="molecule type" value="Genomic_DNA"/>
</dbReference>
<accession>A0ABT9PX50</accession>
<proteinExistence type="predicted"/>
<protein>
    <recommendedName>
        <fullName evidence="4">Transmembrane protein</fullName>
    </recommendedName>
</protein>
<sequence>MDASEGLLRGIAWRLAFLLLLVFVARNVPDNRAPMMADAAPAITSGAYIADR</sequence>
<keyword evidence="1" id="KW-0812">Transmembrane</keyword>